<dbReference type="SUPFAM" id="SSF56214">
    <property type="entry name" value="4'-phosphopantetheinyl transferase"/>
    <property type="match status" value="1"/>
</dbReference>
<protein>
    <submittedName>
        <fullName evidence="4">4'-phosphopantetheinyl transferase superfamily protein</fullName>
    </submittedName>
</protein>
<gene>
    <name evidence="4" type="ORF">M1O15_08535</name>
</gene>
<organism evidence="4 5">
    <name type="scientific">Streptomyces lichenis</name>
    <dbReference type="NCBI Taxonomy" id="2306967"/>
    <lineage>
        <taxon>Bacteria</taxon>
        <taxon>Bacillati</taxon>
        <taxon>Actinomycetota</taxon>
        <taxon>Actinomycetes</taxon>
        <taxon>Kitasatosporales</taxon>
        <taxon>Streptomycetaceae</taxon>
        <taxon>Streptomyces</taxon>
    </lineage>
</organism>
<evidence type="ECO:0000313" key="4">
    <source>
        <dbReference type="EMBL" id="MCK8677434.1"/>
    </source>
</evidence>
<evidence type="ECO:0000313" key="5">
    <source>
        <dbReference type="Proteomes" id="UP001522868"/>
    </source>
</evidence>
<feature type="domain" description="4'-phosphopantetheinyl transferase N-terminal" evidence="3">
    <location>
        <begin position="27"/>
        <end position="94"/>
    </location>
</feature>
<evidence type="ECO:0000259" key="2">
    <source>
        <dbReference type="Pfam" id="PF01648"/>
    </source>
</evidence>
<accession>A0ABT0I7Y5</accession>
<dbReference type="PRINTS" id="PR01399">
    <property type="entry name" value="ENTSNTHTASED"/>
</dbReference>
<proteinExistence type="predicted"/>
<keyword evidence="1 4" id="KW-0808">Transferase</keyword>
<dbReference type="RefSeq" id="WP_248632658.1">
    <property type="nucleotide sequence ID" value="NZ_JALPTH010000006.1"/>
</dbReference>
<sequence length="219" mass="23010">MIEELLPVGVVSVHTFGDRLETPLFPEEEAVIARAVAKRRVEFTTVRACAREALAKLGYPPAPLLPGERGAPGWPDGVVGSMTHCAGYRAATVARVGDVAALGIDAEPDAPVPEGVLEAIARPEDLTAMAALPAGGPAWDRVLFSAKESVYKAWFPLARRFLDFQEASVAILADGTFEARILVPGPELLGRPLTGFSGRWMAKGGLVLTAIAVEGAGEG</sequence>
<dbReference type="Pfam" id="PF01648">
    <property type="entry name" value="ACPS"/>
    <property type="match status" value="1"/>
</dbReference>
<reference evidence="4 5" key="1">
    <citation type="submission" date="2022-04" db="EMBL/GenBank/DDBJ databases">
        <title>Streptomyces sp. nov. LCR6-01 isolated from Lichen of Dirinaria sp.</title>
        <authorList>
            <person name="Kanchanasin P."/>
            <person name="Tanasupawat S."/>
            <person name="Phongsopitanun W."/>
        </authorList>
    </citation>
    <scope>NUCLEOTIDE SEQUENCE [LARGE SCALE GENOMIC DNA]</scope>
    <source>
        <strain evidence="4 5">LCR6-01</strain>
    </source>
</reference>
<dbReference type="Pfam" id="PF17837">
    <property type="entry name" value="4PPT_N"/>
    <property type="match status" value="1"/>
</dbReference>
<dbReference type="InterPro" id="IPR003542">
    <property type="entry name" value="Enbac_synth_compD-like"/>
</dbReference>
<keyword evidence="5" id="KW-1185">Reference proteome</keyword>
<comment type="caution">
    <text evidence="4">The sequence shown here is derived from an EMBL/GenBank/DDBJ whole genome shotgun (WGS) entry which is preliminary data.</text>
</comment>
<dbReference type="PANTHER" id="PTHR38096">
    <property type="entry name" value="ENTEROBACTIN SYNTHASE COMPONENT D"/>
    <property type="match status" value="1"/>
</dbReference>
<dbReference type="InterPro" id="IPR037143">
    <property type="entry name" value="4-PPantetheinyl_Trfase_dom_sf"/>
</dbReference>
<dbReference type="GO" id="GO:0016740">
    <property type="term" value="F:transferase activity"/>
    <property type="evidence" value="ECO:0007669"/>
    <property type="project" value="UniProtKB-KW"/>
</dbReference>
<dbReference type="PANTHER" id="PTHR38096:SF1">
    <property type="entry name" value="ENTEROBACTIN SYNTHASE COMPONENT D"/>
    <property type="match status" value="1"/>
</dbReference>
<feature type="domain" description="4'-phosphopantetheinyl transferase" evidence="2">
    <location>
        <begin position="102"/>
        <end position="182"/>
    </location>
</feature>
<dbReference type="InterPro" id="IPR008278">
    <property type="entry name" value="4-PPantetheinyl_Trfase_dom"/>
</dbReference>
<dbReference type="Proteomes" id="UP001522868">
    <property type="component" value="Unassembled WGS sequence"/>
</dbReference>
<evidence type="ECO:0000259" key="3">
    <source>
        <dbReference type="Pfam" id="PF17837"/>
    </source>
</evidence>
<dbReference type="EMBL" id="JALPTH010000006">
    <property type="protein sequence ID" value="MCK8677434.1"/>
    <property type="molecule type" value="Genomic_DNA"/>
</dbReference>
<dbReference type="InterPro" id="IPR041354">
    <property type="entry name" value="4PPT_N"/>
</dbReference>
<name>A0ABT0I7Y5_9ACTN</name>
<evidence type="ECO:0000256" key="1">
    <source>
        <dbReference type="ARBA" id="ARBA00022679"/>
    </source>
</evidence>